<dbReference type="PANTHER" id="PTHR34598">
    <property type="entry name" value="BLL6449 PROTEIN"/>
    <property type="match status" value="1"/>
</dbReference>
<dbReference type="Proteomes" id="UP000754644">
    <property type="component" value="Unassembled WGS sequence"/>
</dbReference>
<proteinExistence type="predicted"/>
<reference evidence="1" key="1">
    <citation type="submission" date="2020-05" db="EMBL/GenBank/DDBJ databases">
        <title>Sulfur intermediates as new biogeochemical hubs in an aquatic model microbial ecosystem.</title>
        <authorList>
            <person name="Vigneron A."/>
        </authorList>
    </citation>
    <scope>NUCLEOTIDE SEQUENCE</scope>
    <source>
        <strain evidence="1">Bin.250</strain>
    </source>
</reference>
<dbReference type="EMBL" id="JABMOJ010000491">
    <property type="protein sequence ID" value="NQV66263.1"/>
    <property type="molecule type" value="Genomic_DNA"/>
</dbReference>
<dbReference type="AlphaFoldDB" id="A0A972VZ11"/>
<evidence type="ECO:0000313" key="1">
    <source>
        <dbReference type="EMBL" id="NQV66263.1"/>
    </source>
</evidence>
<name>A0A972VZ11_9GAMM</name>
<organism evidence="1 2">
    <name type="scientific">SAR86 cluster bacterium</name>
    <dbReference type="NCBI Taxonomy" id="2030880"/>
    <lineage>
        <taxon>Bacteria</taxon>
        <taxon>Pseudomonadati</taxon>
        <taxon>Pseudomonadota</taxon>
        <taxon>Gammaproteobacteria</taxon>
        <taxon>SAR86 cluster</taxon>
    </lineage>
</organism>
<sequence>MTTQQQPLFCQADLNYVDRSFAEPVIVNVAIRDGRQTFAGTWQDCGFELLAHQSQVQHWQDQEITEIHYAEIALLARQLTGCDHALVGSHILRNPQQASLHPDLAPIRSVHSDFAASYGDLIRSRYLMDDAQTLDSLRQAGIRGEDVGRARRLLILQFWRNVGAEKMDLPLAFCDARTVPQADIRPSLVEDYAGGGINFETLGIAPPQVKDQHQWYGFPNMHRDEVVAFRTYDSDRLGTDKPYWTPHSAFADPQVNLGEPGRSSIELRATCLFM</sequence>
<evidence type="ECO:0008006" key="3">
    <source>
        <dbReference type="Google" id="ProtNLM"/>
    </source>
</evidence>
<protein>
    <recommendedName>
        <fullName evidence="3">Methyltransferase</fullName>
    </recommendedName>
</protein>
<dbReference type="PANTHER" id="PTHR34598:SF3">
    <property type="entry name" value="OXIDOREDUCTASE AN1597"/>
    <property type="match status" value="1"/>
</dbReference>
<dbReference type="InterPro" id="IPR044053">
    <property type="entry name" value="AsaB-like"/>
</dbReference>
<comment type="caution">
    <text evidence="1">The sequence shown here is derived from an EMBL/GenBank/DDBJ whole genome shotgun (WGS) entry which is preliminary data.</text>
</comment>
<evidence type="ECO:0000313" key="2">
    <source>
        <dbReference type="Proteomes" id="UP000754644"/>
    </source>
</evidence>
<dbReference type="NCBIfam" id="NF041278">
    <property type="entry name" value="CmcJ_NvfI_EfuI"/>
    <property type="match status" value="1"/>
</dbReference>
<dbReference type="GO" id="GO:0016491">
    <property type="term" value="F:oxidoreductase activity"/>
    <property type="evidence" value="ECO:0007669"/>
    <property type="project" value="InterPro"/>
</dbReference>
<accession>A0A972VZ11</accession>
<gene>
    <name evidence="1" type="ORF">HQ497_12960</name>
</gene>